<dbReference type="GeneID" id="89969723"/>
<reference evidence="3 4" key="1">
    <citation type="submission" date="2023-08" db="EMBL/GenBank/DDBJ databases">
        <title>Black Yeasts Isolated from many extreme environments.</title>
        <authorList>
            <person name="Coleine C."/>
            <person name="Stajich J.E."/>
            <person name="Selbmann L."/>
        </authorList>
    </citation>
    <scope>NUCLEOTIDE SEQUENCE [LARGE SCALE GENOMIC DNA]</scope>
    <source>
        <strain evidence="3 4">CCFEE 5792</strain>
    </source>
</reference>
<evidence type="ECO:0000313" key="3">
    <source>
        <dbReference type="EMBL" id="KAK5054612.1"/>
    </source>
</evidence>
<evidence type="ECO:0000256" key="2">
    <source>
        <dbReference type="SAM" id="MobiDB-lite"/>
    </source>
</evidence>
<keyword evidence="4" id="KW-1185">Reference proteome</keyword>
<protein>
    <submittedName>
        <fullName evidence="3">Uncharacterized protein</fullName>
    </submittedName>
</protein>
<feature type="compositionally biased region" description="Basic residues" evidence="2">
    <location>
        <begin position="1"/>
        <end position="13"/>
    </location>
</feature>
<proteinExistence type="predicted"/>
<gene>
    <name evidence="3" type="ORF">LTR84_001503</name>
</gene>
<feature type="coiled-coil region" evidence="1">
    <location>
        <begin position="59"/>
        <end position="86"/>
    </location>
</feature>
<sequence>MAKTKSKSHSKNGKNKDILRSTTSSVVKSPKLQKSERPIEDLLTEATSLFEQSQPELALPLAEEALRRLEVERQQRKRQENNTQDEIDTLLQNAAQGKPTLPTALSLEGEIQMALGEVESARTSFLRATVIDPDGALVSAEPYLWLAQLSEGGGQESISYFTKAIEVLRNEIDVLEDISDDDDDDVVQVLVEKRSKLANALAAMTEVYMTDLSWEPDAEQRCESYITEAVAICPDSLSAGVLQTLASVRISQERLDDARQALRRSMEIWKDIPFEVQSEMRPDFATRISLSRLLMEVEAEAEAFGVLQGLIREDDQSVESWYLGGWCQVLVAQKVLGDEEARKKSQEQAKTWLDNCLRLFRIQQYEDDRLREHALELTQQLNQALGIEDQMDDDDNAWEDEEDDGESDGDEDLEVEANEHDDKDVEMT</sequence>
<dbReference type="Gene3D" id="1.25.40.10">
    <property type="entry name" value="Tetratricopeptide repeat domain"/>
    <property type="match status" value="1"/>
</dbReference>
<dbReference type="EMBL" id="JAVRRD010000010">
    <property type="protein sequence ID" value="KAK5054612.1"/>
    <property type="molecule type" value="Genomic_DNA"/>
</dbReference>
<comment type="caution">
    <text evidence="3">The sequence shown here is derived from an EMBL/GenBank/DDBJ whole genome shotgun (WGS) entry which is preliminary data.</text>
</comment>
<feature type="compositionally biased region" description="Basic and acidic residues" evidence="2">
    <location>
        <begin position="417"/>
        <end position="428"/>
    </location>
</feature>
<dbReference type="RefSeq" id="XP_064707385.1">
    <property type="nucleotide sequence ID" value="XM_064845127.1"/>
</dbReference>
<organism evidence="3 4">
    <name type="scientific">Exophiala bonariae</name>
    <dbReference type="NCBI Taxonomy" id="1690606"/>
    <lineage>
        <taxon>Eukaryota</taxon>
        <taxon>Fungi</taxon>
        <taxon>Dikarya</taxon>
        <taxon>Ascomycota</taxon>
        <taxon>Pezizomycotina</taxon>
        <taxon>Eurotiomycetes</taxon>
        <taxon>Chaetothyriomycetidae</taxon>
        <taxon>Chaetothyriales</taxon>
        <taxon>Herpotrichiellaceae</taxon>
        <taxon>Exophiala</taxon>
    </lineage>
</organism>
<accession>A0AAV9NDR2</accession>
<feature type="region of interest" description="Disordered" evidence="2">
    <location>
        <begin position="384"/>
        <end position="428"/>
    </location>
</feature>
<name>A0AAV9NDR2_9EURO</name>
<feature type="compositionally biased region" description="Acidic residues" evidence="2">
    <location>
        <begin position="389"/>
        <end position="416"/>
    </location>
</feature>
<feature type="region of interest" description="Disordered" evidence="2">
    <location>
        <begin position="1"/>
        <end position="39"/>
    </location>
</feature>
<dbReference type="CDD" id="cd24142">
    <property type="entry name" value="ACL4-like"/>
    <property type="match status" value="1"/>
</dbReference>
<evidence type="ECO:0000313" key="4">
    <source>
        <dbReference type="Proteomes" id="UP001358417"/>
    </source>
</evidence>
<keyword evidence="1" id="KW-0175">Coiled coil</keyword>
<dbReference type="InterPro" id="IPR011990">
    <property type="entry name" value="TPR-like_helical_dom_sf"/>
</dbReference>
<dbReference type="AlphaFoldDB" id="A0AAV9NDR2"/>
<dbReference type="SUPFAM" id="SSF48452">
    <property type="entry name" value="TPR-like"/>
    <property type="match status" value="1"/>
</dbReference>
<dbReference type="Proteomes" id="UP001358417">
    <property type="component" value="Unassembled WGS sequence"/>
</dbReference>
<evidence type="ECO:0000256" key="1">
    <source>
        <dbReference type="SAM" id="Coils"/>
    </source>
</evidence>